<dbReference type="EMBL" id="UHFA01000002">
    <property type="protein sequence ID" value="SUN35254.1"/>
    <property type="molecule type" value="Genomic_DNA"/>
</dbReference>
<sequence>MKNQVCAYCGGDQFVVKQQVKGYAGLVNEDAKFFTGGLALYHEICKNCGTVGRSFVKDVEKL</sequence>
<reference evidence="1 2" key="1">
    <citation type="submission" date="2018-06" db="EMBL/GenBank/DDBJ databases">
        <authorList>
            <consortium name="Pathogen Informatics"/>
            <person name="Doyle S."/>
        </authorList>
    </citation>
    <scope>NUCLEOTIDE SEQUENCE [LARGE SCALE GENOMIC DNA]</scope>
    <source>
        <strain evidence="2">NCTC 11391</strain>
    </source>
</reference>
<gene>
    <name evidence="1" type="ORF">NCTC11391_00231</name>
</gene>
<dbReference type="OrthoDB" id="1822642at2"/>
<dbReference type="Proteomes" id="UP000254082">
    <property type="component" value="Unassembled WGS sequence"/>
</dbReference>
<protein>
    <submittedName>
        <fullName evidence="1">Uncharacterized protein</fullName>
    </submittedName>
</protein>
<evidence type="ECO:0000313" key="1">
    <source>
        <dbReference type="EMBL" id="SUN35254.1"/>
    </source>
</evidence>
<dbReference type="AlphaFoldDB" id="A0A380JC77"/>
<proteinExistence type="predicted"/>
<organism evidence="1 2">
    <name type="scientific">Streptococcus downei MFe28</name>
    <dbReference type="NCBI Taxonomy" id="764290"/>
    <lineage>
        <taxon>Bacteria</taxon>
        <taxon>Bacillati</taxon>
        <taxon>Bacillota</taxon>
        <taxon>Bacilli</taxon>
        <taxon>Lactobacillales</taxon>
        <taxon>Streptococcaceae</taxon>
        <taxon>Streptococcus</taxon>
    </lineage>
</organism>
<accession>A0A380JC77</accession>
<keyword evidence="2" id="KW-1185">Reference proteome</keyword>
<dbReference type="RefSeq" id="WP_002996050.1">
    <property type="nucleotide sequence ID" value="NZ_UHFA01000002.1"/>
</dbReference>
<evidence type="ECO:0000313" key="2">
    <source>
        <dbReference type="Proteomes" id="UP000254082"/>
    </source>
</evidence>
<name>A0A380JC77_STRDO</name>